<dbReference type="GO" id="GO:0005634">
    <property type="term" value="C:nucleus"/>
    <property type="evidence" value="ECO:0007669"/>
    <property type="project" value="TreeGrafter"/>
</dbReference>
<feature type="domain" description="C2H2-type" evidence="1">
    <location>
        <begin position="396"/>
        <end position="424"/>
    </location>
</feature>
<dbReference type="SUPFAM" id="SSF57667">
    <property type="entry name" value="beta-beta-alpha zinc fingers"/>
    <property type="match status" value="1"/>
</dbReference>
<dbReference type="InterPro" id="IPR036236">
    <property type="entry name" value="Znf_C2H2_sf"/>
</dbReference>
<dbReference type="VEuPathDB" id="VectorBase:AATE005503"/>
<dbReference type="PANTHER" id="PTHR12420">
    <property type="entry name" value="PHD FINGER PROTEIN"/>
    <property type="match status" value="1"/>
</dbReference>
<dbReference type="AlphaFoldDB" id="A0A182IU28"/>
<dbReference type="Gene3D" id="3.30.160.60">
    <property type="entry name" value="Classic Zinc Finger"/>
    <property type="match status" value="2"/>
</dbReference>
<sequence>MRRSLSATCIHQTGTPFAGIAGFRIQDIIDSFHEFRDKQCVYCCQRSAPIKCCRENCDRWFHYICGYKNECLTQFCGAHESFCDEHLPEEYENPPQTQYVECEICFEQLPLGTDANYNPVAILQTCRVDECPPGLMHRDCLQQFAFSAGYHFKCPSCLSKDFKKDAEQHACSVLEETVQRNQGQEDFVADIKLEEGSTDQQDTEIVEDGEGEFKLEAETHHDGSADQHGTAPVAETGLVLLQEAAVLVAEESQTNLLVIEEPCDLVQEEGYEKQTTNEISECWETIEHPYDISTHDAYPDEEIVLEEYTEVAAGIDTYDEFESMVDEDEEETDSGMTGNYIDCPDCGKLVTVRYLPKHRETHTSTQRHECPVCQLRFTFAENLAKHKRIHQNDKRYACPYCQKLFLHWASRRYHIERVHTKEKRFAFT</sequence>
<dbReference type="SMART" id="SM00355">
    <property type="entry name" value="ZnF_C2H2"/>
    <property type="match status" value="3"/>
</dbReference>
<reference evidence="2" key="1">
    <citation type="submission" date="2022-08" db="UniProtKB">
        <authorList>
            <consortium name="EnsemblMetazoa"/>
        </authorList>
    </citation>
    <scope>IDENTIFICATION</scope>
    <source>
        <strain evidence="2">EBRO</strain>
    </source>
</reference>
<dbReference type="PROSITE" id="PS50157">
    <property type="entry name" value="ZINC_FINGER_C2H2_2"/>
    <property type="match status" value="2"/>
</dbReference>
<dbReference type="EnsemblMetazoa" id="AATE005503-RA">
    <property type="protein sequence ID" value="AATE005503-PA.1"/>
    <property type="gene ID" value="AATE005503"/>
</dbReference>
<proteinExistence type="predicted"/>
<dbReference type="InterPro" id="IPR051188">
    <property type="entry name" value="PHD-type_Zinc_Finger"/>
</dbReference>
<dbReference type="Gene3D" id="3.30.40.10">
    <property type="entry name" value="Zinc/RING finger domain, C3HC4 (zinc finger)"/>
    <property type="match status" value="1"/>
</dbReference>
<name>A0A182IU28_ANOAO</name>
<dbReference type="PROSITE" id="PS00028">
    <property type="entry name" value="ZINC_FINGER_C2H2_1"/>
    <property type="match status" value="2"/>
</dbReference>
<evidence type="ECO:0000313" key="2">
    <source>
        <dbReference type="EnsemblMetazoa" id="AATE005503-PA.1"/>
    </source>
</evidence>
<dbReference type="InterPro" id="IPR013087">
    <property type="entry name" value="Znf_C2H2_type"/>
</dbReference>
<dbReference type="STRING" id="41427.A0A182IU28"/>
<accession>A0A182IU28</accession>
<dbReference type="Pfam" id="PF13771">
    <property type="entry name" value="zf-HC5HC2H"/>
    <property type="match status" value="1"/>
</dbReference>
<organism evidence="2">
    <name type="scientific">Anopheles atroparvus</name>
    <name type="common">European mosquito</name>
    <dbReference type="NCBI Taxonomy" id="41427"/>
    <lineage>
        <taxon>Eukaryota</taxon>
        <taxon>Metazoa</taxon>
        <taxon>Ecdysozoa</taxon>
        <taxon>Arthropoda</taxon>
        <taxon>Hexapoda</taxon>
        <taxon>Insecta</taxon>
        <taxon>Pterygota</taxon>
        <taxon>Neoptera</taxon>
        <taxon>Endopterygota</taxon>
        <taxon>Diptera</taxon>
        <taxon>Nematocera</taxon>
        <taxon>Culicoidea</taxon>
        <taxon>Culicidae</taxon>
        <taxon>Anophelinae</taxon>
        <taxon>Anopheles</taxon>
    </lineage>
</organism>
<evidence type="ECO:0000259" key="1">
    <source>
        <dbReference type="PROSITE" id="PS50157"/>
    </source>
</evidence>
<protein>
    <recommendedName>
        <fullName evidence="1">C2H2-type domain-containing protein</fullName>
    </recommendedName>
</protein>
<feature type="domain" description="C2H2-type" evidence="1">
    <location>
        <begin position="368"/>
        <end position="395"/>
    </location>
</feature>
<dbReference type="PANTHER" id="PTHR12420:SF42">
    <property type="entry name" value="G2_M PHASE-SPECIFIC E3 UBIQUITIN-PROTEIN LIGASE"/>
    <property type="match status" value="1"/>
</dbReference>
<dbReference type="InterPro" id="IPR013083">
    <property type="entry name" value="Znf_RING/FYVE/PHD"/>
</dbReference>